<keyword evidence="3" id="KW-1185">Reference proteome</keyword>
<protein>
    <recommendedName>
        <fullName evidence="1">AAA domain-containing protein</fullName>
    </recommendedName>
</protein>
<reference evidence="2" key="1">
    <citation type="submission" date="2018-11" db="EMBL/GenBank/DDBJ databases">
        <authorList>
            <person name="Alioto T."/>
            <person name="Alioto T."/>
        </authorList>
    </citation>
    <scope>NUCLEOTIDE SEQUENCE</scope>
</reference>
<dbReference type="PANTHER" id="PTHR13696:SF99">
    <property type="entry name" value="COBYRINIC ACID AC-DIAMIDE SYNTHASE"/>
    <property type="match status" value="1"/>
</dbReference>
<dbReference type="Gene3D" id="3.40.50.300">
    <property type="entry name" value="P-loop containing nucleotide triphosphate hydrolases"/>
    <property type="match status" value="1"/>
</dbReference>
<dbReference type="InterPro" id="IPR050678">
    <property type="entry name" value="DNA_Partitioning_ATPase"/>
</dbReference>
<dbReference type="SUPFAM" id="SSF52540">
    <property type="entry name" value="P-loop containing nucleoside triphosphate hydrolases"/>
    <property type="match status" value="1"/>
</dbReference>
<evidence type="ECO:0000313" key="2">
    <source>
        <dbReference type="EMBL" id="VDI08066.1"/>
    </source>
</evidence>
<organism evidence="2 3">
    <name type="scientific">Mytilus galloprovincialis</name>
    <name type="common">Mediterranean mussel</name>
    <dbReference type="NCBI Taxonomy" id="29158"/>
    <lineage>
        <taxon>Eukaryota</taxon>
        <taxon>Metazoa</taxon>
        <taxon>Spiralia</taxon>
        <taxon>Lophotrochozoa</taxon>
        <taxon>Mollusca</taxon>
        <taxon>Bivalvia</taxon>
        <taxon>Autobranchia</taxon>
        <taxon>Pteriomorphia</taxon>
        <taxon>Mytilida</taxon>
        <taxon>Mytiloidea</taxon>
        <taxon>Mytilidae</taxon>
        <taxon>Mytilinae</taxon>
        <taxon>Mytilus</taxon>
    </lineage>
</organism>
<gene>
    <name evidence="2" type="ORF">MGAL_10B002684</name>
</gene>
<dbReference type="CDD" id="cd02042">
    <property type="entry name" value="ParAB_family"/>
    <property type="match status" value="1"/>
</dbReference>
<proteinExistence type="predicted"/>
<dbReference type="OrthoDB" id="1902922at2759"/>
<feature type="domain" description="AAA" evidence="1">
    <location>
        <begin position="18"/>
        <end position="229"/>
    </location>
</feature>
<dbReference type="PANTHER" id="PTHR13696">
    <property type="entry name" value="P-LOOP CONTAINING NUCLEOSIDE TRIPHOSPHATE HYDROLASE"/>
    <property type="match status" value="1"/>
</dbReference>
<accession>A0A8B6CRC8</accession>
<evidence type="ECO:0000313" key="3">
    <source>
        <dbReference type="Proteomes" id="UP000596742"/>
    </source>
</evidence>
<dbReference type="Pfam" id="PF13614">
    <property type="entry name" value="AAA_31"/>
    <property type="match status" value="1"/>
</dbReference>
<dbReference type="Proteomes" id="UP000596742">
    <property type="component" value="Unassembled WGS sequence"/>
</dbReference>
<name>A0A8B6CRC8_MYTGA</name>
<dbReference type="EMBL" id="UYJE01002129">
    <property type="protein sequence ID" value="VDI08066.1"/>
    <property type="molecule type" value="Genomic_DNA"/>
</dbReference>
<comment type="caution">
    <text evidence="2">The sequence shown here is derived from an EMBL/GenBank/DDBJ whole genome shotgun (WGS) entry which is preliminary data.</text>
</comment>
<sequence length="372" mass="42680">MCIRVSKLYPSQFTNAPVFTVWNYKGGTGKTTLTFQLSTAYAQQHPQEKIVVIDMCPQADVSSVLLANIRPCQRGVNDSTEPMVIQNEVSYRKTVYGYLLASLEGNCIEQGNSNFIDFLYRVNSKNSLIPKNLLLMCGDLRLEAFSRRLEHERLQRTSNDNPWKKVTLLIKDYIEGISRQNTEYVFFIDTNPTFSVYTEMAISAAERLIVPFNANDFSLSAIRGVFNLVYGYPTDENERFKEYEYNCLAEANSIQRPKLHLLVNNRATYYHTRASAAYSAVEIEVRRFLSTCYFKNEHMFTSQSLFESRPGILVDYIMDVPDFHTAGVVSTHNGWPLLILSAGTYSVFDKKVQVNNIIDKYKTDLRKVVQRL</sequence>
<dbReference type="InterPro" id="IPR025669">
    <property type="entry name" value="AAA_dom"/>
</dbReference>
<dbReference type="AlphaFoldDB" id="A0A8B6CRC8"/>
<dbReference type="InterPro" id="IPR027417">
    <property type="entry name" value="P-loop_NTPase"/>
</dbReference>
<evidence type="ECO:0000259" key="1">
    <source>
        <dbReference type="Pfam" id="PF13614"/>
    </source>
</evidence>